<protein>
    <submittedName>
        <fullName evidence="1">Uncharacterized protein</fullName>
    </submittedName>
</protein>
<proteinExistence type="predicted"/>
<sequence>YICVIKEPILPKLKCSTKSIKREYSAYSIVLFNLQCNDIFGGK</sequence>
<dbReference type="EMBL" id="UINC01022033">
    <property type="protein sequence ID" value="SVA90828.1"/>
    <property type="molecule type" value="Genomic_DNA"/>
</dbReference>
<dbReference type="AlphaFoldDB" id="A0A381ZNC4"/>
<accession>A0A381ZNC4</accession>
<organism evidence="1">
    <name type="scientific">marine metagenome</name>
    <dbReference type="NCBI Taxonomy" id="408172"/>
    <lineage>
        <taxon>unclassified sequences</taxon>
        <taxon>metagenomes</taxon>
        <taxon>ecological metagenomes</taxon>
    </lineage>
</organism>
<gene>
    <name evidence="1" type="ORF">METZ01_LOCUS143682</name>
</gene>
<evidence type="ECO:0000313" key="1">
    <source>
        <dbReference type="EMBL" id="SVA90828.1"/>
    </source>
</evidence>
<reference evidence="1" key="1">
    <citation type="submission" date="2018-05" db="EMBL/GenBank/DDBJ databases">
        <authorList>
            <person name="Lanie J.A."/>
            <person name="Ng W.-L."/>
            <person name="Kazmierczak K.M."/>
            <person name="Andrzejewski T.M."/>
            <person name="Davidsen T.M."/>
            <person name="Wayne K.J."/>
            <person name="Tettelin H."/>
            <person name="Glass J.I."/>
            <person name="Rusch D."/>
            <person name="Podicherti R."/>
            <person name="Tsui H.-C.T."/>
            <person name="Winkler M.E."/>
        </authorList>
    </citation>
    <scope>NUCLEOTIDE SEQUENCE</scope>
</reference>
<name>A0A381ZNC4_9ZZZZ</name>
<feature type="non-terminal residue" evidence="1">
    <location>
        <position position="1"/>
    </location>
</feature>